<dbReference type="InterPro" id="IPR041664">
    <property type="entry name" value="AAA_16"/>
</dbReference>
<dbReference type="InterPro" id="IPR036388">
    <property type="entry name" value="WH-like_DNA-bd_sf"/>
</dbReference>
<proteinExistence type="predicted"/>
<dbReference type="Pfam" id="PF13191">
    <property type="entry name" value="AAA_16"/>
    <property type="match status" value="1"/>
</dbReference>
<evidence type="ECO:0000313" key="4">
    <source>
        <dbReference type="EMBL" id="SNS44679.1"/>
    </source>
</evidence>
<dbReference type="InterPro" id="IPR016032">
    <property type="entry name" value="Sig_transdc_resp-reg_C-effctor"/>
</dbReference>
<dbReference type="GO" id="GO:0005737">
    <property type="term" value="C:cytoplasm"/>
    <property type="evidence" value="ECO:0007669"/>
    <property type="project" value="TreeGrafter"/>
</dbReference>
<evidence type="ECO:0000313" key="5">
    <source>
        <dbReference type="Proteomes" id="UP000198282"/>
    </source>
</evidence>
<keyword evidence="5" id="KW-1185">Reference proteome</keyword>
<dbReference type="PRINTS" id="PR00038">
    <property type="entry name" value="HTHLUXR"/>
</dbReference>
<evidence type="ECO:0000256" key="2">
    <source>
        <dbReference type="ARBA" id="ARBA00022840"/>
    </source>
</evidence>
<evidence type="ECO:0000256" key="1">
    <source>
        <dbReference type="ARBA" id="ARBA00022741"/>
    </source>
</evidence>
<name>A0A239EJC1_9ACTN</name>
<dbReference type="CDD" id="cd06170">
    <property type="entry name" value="LuxR_C_like"/>
    <property type="match status" value="1"/>
</dbReference>
<dbReference type="SUPFAM" id="SSF48452">
    <property type="entry name" value="TPR-like"/>
    <property type="match status" value="1"/>
</dbReference>
<dbReference type="Proteomes" id="UP000198282">
    <property type="component" value="Unassembled WGS sequence"/>
</dbReference>
<protein>
    <submittedName>
        <fullName evidence="4">Regulatory protein, luxR family</fullName>
    </submittedName>
</protein>
<dbReference type="PANTHER" id="PTHR16305">
    <property type="entry name" value="TESTICULAR SOLUBLE ADENYLYL CYCLASE"/>
    <property type="match status" value="1"/>
</dbReference>
<dbReference type="GO" id="GO:0003677">
    <property type="term" value="F:DNA binding"/>
    <property type="evidence" value="ECO:0007669"/>
    <property type="project" value="InterPro"/>
</dbReference>
<accession>A0A239EJC1</accession>
<dbReference type="PROSITE" id="PS00622">
    <property type="entry name" value="HTH_LUXR_1"/>
    <property type="match status" value="1"/>
</dbReference>
<gene>
    <name evidence="4" type="ORF">SAMN05216276_1009178</name>
</gene>
<evidence type="ECO:0000259" key="3">
    <source>
        <dbReference type="PROSITE" id="PS50043"/>
    </source>
</evidence>
<dbReference type="GO" id="GO:0006355">
    <property type="term" value="P:regulation of DNA-templated transcription"/>
    <property type="evidence" value="ECO:0007669"/>
    <property type="project" value="InterPro"/>
</dbReference>
<dbReference type="GO" id="GO:0005524">
    <property type="term" value="F:ATP binding"/>
    <property type="evidence" value="ECO:0007669"/>
    <property type="project" value="UniProtKB-KW"/>
</dbReference>
<keyword evidence="1" id="KW-0547">Nucleotide-binding</keyword>
<dbReference type="Gene3D" id="1.10.10.10">
    <property type="entry name" value="Winged helix-like DNA-binding domain superfamily/Winged helix DNA-binding domain"/>
    <property type="match status" value="1"/>
</dbReference>
<dbReference type="EMBL" id="FZOD01000009">
    <property type="protein sequence ID" value="SNS44679.1"/>
    <property type="molecule type" value="Genomic_DNA"/>
</dbReference>
<organism evidence="4 5">
    <name type="scientific">Streptosporangium subroseum</name>
    <dbReference type="NCBI Taxonomy" id="106412"/>
    <lineage>
        <taxon>Bacteria</taxon>
        <taxon>Bacillati</taxon>
        <taxon>Actinomycetota</taxon>
        <taxon>Actinomycetes</taxon>
        <taxon>Streptosporangiales</taxon>
        <taxon>Streptosporangiaceae</taxon>
        <taxon>Streptosporangium</taxon>
    </lineage>
</organism>
<feature type="domain" description="HTH luxR-type" evidence="3">
    <location>
        <begin position="864"/>
        <end position="928"/>
    </location>
</feature>
<dbReference type="InterPro" id="IPR000792">
    <property type="entry name" value="Tscrpt_reg_LuxR_C"/>
</dbReference>
<keyword evidence="2" id="KW-0067">ATP-binding</keyword>
<sequence length="928" mass="99378">MARTPRSLKGPAPALPSRRKITGVLLGRDPELGVIDRLVDEVRASTGRALVLKGEPGIGKSALLDHARRAGRGMRVLRVTGVEGEAELPYSALHLLLRSVIDRIDVLPEPQAAALRGAFGMEPAAGADRFLVGLATLTLLSELATELPLLCLVDEGHWIDTASADALRFAGRRLEHDPVGLIVATREHREHDRSPDHARSFTDLPVMELAGLPHDAATALLAQEAPGLPARLRDRVLAAAGGNPLALLELPKTVGDEDPSGTDPLPISERLQHAFTGQIDRLEETTRKLLVIVAAEGTGELGTVMRAAGRLGVPTTALAEAEQAGLIVVAAGSVRFRHPLVRTAAYQGALFTQRQAVHQALAETMEGNDPHRWAWHLAAAAFGPDERAAAALERTAESSVRRDGQAAAVAAYERAAQLSQDGAAQSRRLSAAAVAAIEAGQFQRAEGLCDAAERLTGEPLVLARLAGTRGRLEFERGSPRVAARLTIDGAAKIAVEAPEDAAGMLVVATYYAGHGVDLPLASEAVALLDTLDLPADHDFQPYMSQARGFHKIITGEAADHAMFFALRPTSVWEQTWTARVLNVAGHASAALEMSTAMVAETRAAGLIGHLANALFHQACAQALLGRHQAAAESAEQALTIADDTGQGSVATYLRGLLAWLAALDGDDQRCVAYADEAIRYAEDHRAPPSAADATWALALLDLGHGRYESALSRMENRWRSWLYSTAWARSTADHVEAALRAGEPGIAARLVGELEADIGQHLDPCGPSIVSRCRALVSPAEEAEHHFTTALKPGACEDRPFERARTLLAYGEWLRREHRKTEARVQLRAALELFQRTGAKLWASRAQAELRATGDRSVTRVPVESSLIGRLTPQELQVVRLAATGATNRDIGAQMFLSPRTVAQHLYRAFPKLGITTRTELAALDLDL</sequence>
<dbReference type="Gene3D" id="1.25.40.10">
    <property type="entry name" value="Tetratricopeptide repeat domain"/>
    <property type="match status" value="1"/>
</dbReference>
<dbReference type="SUPFAM" id="SSF52540">
    <property type="entry name" value="P-loop containing nucleoside triphosphate hydrolases"/>
    <property type="match status" value="1"/>
</dbReference>
<dbReference type="InterPro" id="IPR027417">
    <property type="entry name" value="P-loop_NTPase"/>
</dbReference>
<dbReference type="Pfam" id="PF00196">
    <property type="entry name" value="GerE"/>
    <property type="match status" value="1"/>
</dbReference>
<dbReference type="PANTHER" id="PTHR16305:SF35">
    <property type="entry name" value="TRANSCRIPTIONAL ACTIVATOR DOMAIN"/>
    <property type="match status" value="1"/>
</dbReference>
<dbReference type="SUPFAM" id="SSF46894">
    <property type="entry name" value="C-terminal effector domain of the bipartite response regulators"/>
    <property type="match status" value="1"/>
</dbReference>
<reference evidence="4 5" key="1">
    <citation type="submission" date="2017-06" db="EMBL/GenBank/DDBJ databases">
        <authorList>
            <person name="Kim H.J."/>
            <person name="Triplett B.A."/>
        </authorList>
    </citation>
    <scope>NUCLEOTIDE SEQUENCE [LARGE SCALE GENOMIC DNA]</scope>
    <source>
        <strain evidence="4 5">CGMCC 4.2132</strain>
    </source>
</reference>
<dbReference type="SMART" id="SM00421">
    <property type="entry name" value="HTH_LUXR"/>
    <property type="match status" value="1"/>
</dbReference>
<dbReference type="AlphaFoldDB" id="A0A239EJC1"/>
<dbReference type="GO" id="GO:0004016">
    <property type="term" value="F:adenylate cyclase activity"/>
    <property type="evidence" value="ECO:0007669"/>
    <property type="project" value="TreeGrafter"/>
</dbReference>
<dbReference type="InterPro" id="IPR011990">
    <property type="entry name" value="TPR-like_helical_dom_sf"/>
</dbReference>
<dbReference type="PROSITE" id="PS50043">
    <property type="entry name" value="HTH_LUXR_2"/>
    <property type="match status" value="1"/>
</dbReference>